<evidence type="ECO:0000256" key="2">
    <source>
        <dbReference type="ARBA" id="ARBA00008891"/>
    </source>
</evidence>
<protein>
    <recommendedName>
        <fullName evidence="3 8">Pectinesterase</fullName>
        <ecNumber evidence="3 8">3.1.1.11</ecNumber>
    </recommendedName>
</protein>
<dbReference type="RefSeq" id="XP_021857524.2">
    <property type="nucleotide sequence ID" value="XM_022001832.2"/>
</dbReference>
<reference evidence="11" key="2">
    <citation type="submission" date="2025-08" db="UniProtKB">
        <authorList>
            <consortium name="RefSeq"/>
        </authorList>
    </citation>
    <scope>IDENTIFICATION</scope>
    <source>
        <tissue evidence="11">Leaf</tissue>
    </source>
</reference>
<dbReference type="Proteomes" id="UP000813463">
    <property type="component" value="Chromosome 4"/>
</dbReference>
<evidence type="ECO:0000259" key="9">
    <source>
        <dbReference type="Pfam" id="PF01095"/>
    </source>
</evidence>
<evidence type="ECO:0000256" key="4">
    <source>
        <dbReference type="ARBA" id="ARBA00022801"/>
    </source>
</evidence>
<accession>A0A9R0J092</accession>
<keyword evidence="5 8" id="KW-0063">Aspartyl esterase</keyword>
<evidence type="ECO:0000256" key="3">
    <source>
        <dbReference type="ARBA" id="ARBA00013229"/>
    </source>
</evidence>
<reference evidence="10" key="1">
    <citation type="journal article" date="2021" name="Nat. Commun.">
        <title>Genomic analyses provide insights into spinach domestication and the genetic basis of agronomic traits.</title>
        <authorList>
            <person name="Cai X."/>
            <person name="Sun X."/>
            <person name="Xu C."/>
            <person name="Sun H."/>
            <person name="Wang X."/>
            <person name="Ge C."/>
            <person name="Zhang Z."/>
            <person name="Wang Q."/>
            <person name="Fei Z."/>
            <person name="Jiao C."/>
            <person name="Wang Q."/>
        </authorList>
    </citation>
    <scope>NUCLEOTIDE SEQUENCE [LARGE SCALE GENOMIC DNA]</scope>
    <source>
        <strain evidence="10">cv. Varoflay</strain>
    </source>
</reference>
<name>A0A9R0J092_SPIOL</name>
<feature type="signal peptide" evidence="8">
    <location>
        <begin position="1"/>
        <end position="18"/>
    </location>
</feature>
<dbReference type="AlphaFoldDB" id="A0A9R0J092"/>
<evidence type="ECO:0000256" key="5">
    <source>
        <dbReference type="ARBA" id="ARBA00023085"/>
    </source>
</evidence>
<dbReference type="GO" id="GO:0042545">
    <property type="term" value="P:cell wall modification"/>
    <property type="evidence" value="ECO:0007669"/>
    <property type="project" value="UniProtKB-UniRule"/>
</dbReference>
<dbReference type="InterPro" id="IPR011050">
    <property type="entry name" value="Pectin_lyase_fold/virulence"/>
</dbReference>
<evidence type="ECO:0000256" key="6">
    <source>
        <dbReference type="ARBA" id="ARBA00047928"/>
    </source>
</evidence>
<evidence type="ECO:0000256" key="8">
    <source>
        <dbReference type="RuleBase" id="RU000589"/>
    </source>
</evidence>
<comment type="similarity">
    <text evidence="2">Belongs to the pectinesterase family.</text>
</comment>
<gene>
    <name evidence="11" type="primary">LOC110796746</name>
</gene>
<feature type="chain" id="PRO_5044971914" description="Pectinesterase" evidence="8">
    <location>
        <begin position="19"/>
        <end position="345"/>
    </location>
</feature>
<keyword evidence="4 8" id="KW-0378">Hydrolase</keyword>
<sequence length="345" mass="38130">MQILLHFLVLCFILQTTCFLVSNAVECKTSSDPSKVAYTITVSQSGDANFTTVTDALNYIPSGNDRWIKILLKPGTYKEKILINEKECIFLEGSDRSTTTITFDAHNSTMGSITFFVTVDNFLAKGITFKNSYNRALVANQEPVANPDPIPCVAFGSFGDKHAFYSCGFEGYQDTLWDQKGRHYFKSCYIEGAVDFIFGNGQSVYEQCALNVTGGGFITAQNRELANDPSGYVFRGCEVSGTGHGDLGRAYGSFSRVIFIDSKLSNVVDPGGWNIWRQHGHEIPVMLTPNDTPNDVTYAEVNCTGPGADTSKRVPWMKKLQGSDLQHYTTQAFIDQDGWIAKQPI</sequence>
<dbReference type="InterPro" id="IPR012334">
    <property type="entry name" value="Pectin_lyas_fold"/>
</dbReference>
<evidence type="ECO:0000313" key="10">
    <source>
        <dbReference type="Proteomes" id="UP000813463"/>
    </source>
</evidence>
<dbReference type="GO" id="GO:0030599">
    <property type="term" value="F:pectinesterase activity"/>
    <property type="evidence" value="ECO:0000318"/>
    <property type="project" value="GO_Central"/>
</dbReference>
<dbReference type="InterPro" id="IPR000070">
    <property type="entry name" value="Pectinesterase_cat"/>
</dbReference>
<organism evidence="10 11">
    <name type="scientific">Spinacia oleracea</name>
    <name type="common">Spinach</name>
    <dbReference type="NCBI Taxonomy" id="3562"/>
    <lineage>
        <taxon>Eukaryota</taxon>
        <taxon>Viridiplantae</taxon>
        <taxon>Streptophyta</taxon>
        <taxon>Embryophyta</taxon>
        <taxon>Tracheophyta</taxon>
        <taxon>Spermatophyta</taxon>
        <taxon>Magnoliopsida</taxon>
        <taxon>eudicotyledons</taxon>
        <taxon>Gunneridae</taxon>
        <taxon>Pentapetalae</taxon>
        <taxon>Caryophyllales</taxon>
        <taxon>Chenopodiaceae</taxon>
        <taxon>Chenopodioideae</taxon>
        <taxon>Anserineae</taxon>
        <taxon>Spinacia</taxon>
    </lineage>
</organism>
<dbReference type="EC" id="3.1.1.11" evidence="3 8"/>
<comment type="pathway">
    <text evidence="1 8">Glycan metabolism; pectin degradation; 2-dehydro-3-deoxy-D-gluconate from pectin: step 1/5.</text>
</comment>
<feature type="domain" description="Pectinesterase catalytic" evidence="9">
    <location>
        <begin position="40"/>
        <end position="336"/>
    </location>
</feature>
<feature type="active site" evidence="7">
    <location>
        <position position="195"/>
    </location>
</feature>
<proteinExistence type="inferred from homology"/>
<dbReference type="KEGG" id="soe:110796746"/>
<dbReference type="PROSITE" id="PS00503">
    <property type="entry name" value="PECTINESTERASE_2"/>
    <property type="match status" value="1"/>
</dbReference>
<evidence type="ECO:0000256" key="7">
    <source>
        <dbReference type="PROSITE-ProRule" id="PRU10040"/>
    </source>
</evidence>
<evidence type="ECO:0000313" key="11">
    <source>
        <dbReference type="RefSeq" id="XP_021857524.2"/>
    </source>
</evidence>
<keyword evidence="10" id="KW-1185">Reference proteome</keyword>
<dbReference type="PANTHER" id="PTHR31321:SF134">
    <property type="entry name" value="PECTINESTERASE"/>
    <property type="match status" value="1"/>
</dbReference>
<dbReference type="GeneID" id="110796746"/>
<dbReference type="InterPro" id="IPR033131">
    <property type="entry name" value="Pectinesterase_Asp_AS"/>
</dbReference>
<evidence type="ECO:0000256" key="1">
    <source>
        <dbReference type="ARBA" id="ARBA00005184"/>
    </source>
</evidence>
<dbReference type="PANTHER" id="PTHR31321">
    <property type="entry name" value="ACYL-COA THIOESTER HYDROLASE YBHC-RELATED"/>
    <property type="match status" value="1"/>
</dbReference>
<comment type="catalytic activity">
    <reaction evidence="6 8">
        <text>[(1-&gt;4)-alpha-D-galacturonosyl methyl ester](n) + n H2O = [(1-&gt;4)-alpha-D-galacturonosyl](n) + n methanol + n H(+)</text>
        <dbReference type="Rhea" id="RHEA:22380"/>
        <dbReference type="Rhea" id="RHEA-COMP:14570"/>
        <dbReference type="Rhea" id="RHEA-COMP:14573"/>
        <dbReference type="ChEBI" id="CHEBI:15377"/>
        <dbReference type="ChEBI" id="CHEBI:15378"/>
        <dbReference type="ChEBI" id="CHEBI:17790"/>
        <dbReference type="ChEBI" id="CHEBI:140522"/>
        <dbReference type="ChEBI" id="CHEBI:140523"/>
        <dbReference type="EC" id="3.1.1.11"/>
    </reaction>
</comment>
<dbReference type="GO" id="GO:0045490">
    <property type="term" value="P:pectin catabolic process"/>
    <property type="evidence" value="ECO:0000318"/>
    <property type="project" value="GO_Central"/>
</dbReference>
<dbReference type="Gene3D" id="2.160.20.10">
    <property type="entry name" value="Single-stranded right-handed beta-helix, Pectin lyase-like"/>
    <property type="match status" value="1"/>
</dbReference>
<dbReference type="Pfam" id="PF01095">
    <property type="entry name" value="Pectinesterase"/>
    <property type="match status" value="1"/>
</dbReference>
<dbReference type="SUPFAM" id="SSF51126">
    <property type="entry name" value="Pectin lyase-like"/>
    <property type="match status" value="1"/>
</dbReference>
<keyword evidence="8" id="KW-0732">Signal</keyword>